<dbReference type="OrthoDB" id="3220614at2759"/>
<reference evidence="2 3" key="1">
    <citation type="submission" date="2019-01" db="EMBL/GenBank/DDBJ databases">
        <title>Draft genome sequence of Psathyrella aberdarensis IHI B618.</title>
        <authorList>
            <person name="Buettner E."/>
            <person name="Kellner H."/>
        </authorList>
    </citation>
    <scope>NUCLEOTIDE SEQUENCE [LARGE SCALE GENOMIC DNA]</scope>
    <source>
        <strain evidence="2 3">IHI B618</strain>
    </source>
</reference>
<evidence type="ECO:0000256" key="1">
    <source>
        <dbReference type="SAM" id="MobiDB-lite"/>
    </source>
</evidence>
<sequence>MGCRRGHKRSKSTVATDATHPDHPNLKAHVKAVKAEVKDRQAGDEDAYYPDKYLHIVDEVMPGRFHKVLRQIYKGDECSDDEDEDDEGEYDEETGKELTGIFIDLLQDSYKSSRTDCTGNLKRFVPQYLLKSGTLSRPLVAPSAKQLRGFNHVDFGGAIVGIQYREEYRADPEAFCAEVNNGTRNHVYDSLPSFLFADDKKYNPLVPEEGLGTGHLLERCLRLELTGESTAFGGKSTSGKSSKAFMWGIKRVTAEIIASLVVQIYIAASSIGEWNTTDGNYDLYCLHQ</sequence>
<keyword evidence="3" id="KW-1185">Reference proteome</keyword>
<proteinExistence type="predicted"/>
<name>A0A4Q2CYY8_9AGAR</name>
<feature type="region of interest" description="Disordered" evidence="1">
    <location>
        <begin position="1"/>
        <end position="25"/>
    </location>
</feature>
<feature type="non-terminal residue" evidence="2">
    <location>
        <position position="288"/>
    </location>
</feature>
<dbReference type="EMBL" id="SDEE01001684">
    <property type="protein sequence ID" value="RXW11689.1"/>
    <property type="molecule type" value="Genomic_DNA"/>
</dbReference>
<dbReference type="InterPro" id="IPR046521">
    <property type="entry name" value="DUF6698"/>
</dbReference>
<dbReference type="AlphaFoldDB" id="A0A4Q2CYY8"/>
<organism evidence="2 3">
    <name type="scientific">Candolleomyces aberdarensis</name>
    <dbReference type="NCBI Taxonomy" id="2316362"/>
    <lineage>
        <taxon>Eukaryota</taxon>
        <taxon>Fungi</taxon>
        <taxon>Dikarya</taxon>
        <taxon>Basidiomycota</taxon>
        <taxon>Agaricomycotina</taxon>
        <taxon>Agaricomycetes</taxon>
        <taxon>Agaricomycetidae</taxon>
        <taxon>Agaricales</taxon>
        <taxon>Agaricineae</taxon>
        <taxon>Psathyrellaceae</taxon>
        <taxon>Candolleomyces</taxon>
    </lineage>
</organism>
<protein>
    <submittedName>
        <fullName evidence="2">Uncharacterized protein</fullName>
    </submittedName>
</protein>
<dbReference type="Proteomes" id="UP000290288">
    <property type="component" value="Unassembled WGS sequence"/>
</dbReference>
<feature type="compositionally biased region" description="Basic residues" evidence="1">
    <location>
        <begin position="1"/>
        <end position="11"/>
    </location>
</feature>
<dbReference type="Pfam" id="PF20414">
    <property type="entry name" value="DUF6698"/>
    <property type="match status" value="1"/>
</dbReference>
<comment type="caution">
    <text evidence="2">The sequence shown here is derived from an EMBL/GenBank/DDBJ whole genome shotgun (WGS) entry which is preliminary data.</text>
</comment>
<evidence type="ECO:0000313" key="2">
    <source>
        <dbReference type="EMBL" id="RXW11689.1"/>
    </source>
</evidence>
<gene>
    <name evidence="2" type="ORF">EST38_g14166</name>
</gene>
<accession>A0A4Q2CYY8</accession>
<evidence type="ECO:0000313" key="3">
    <source>
        <dbReference type="Proteomes" id="UP000290288"/>
    </source>
</evidence>